<evidence type="ECO:0000256" key="3">
    <source>
        <dbReference type="ARBA" id="ARBA00022989"/>
    </source>
</evidence>
<feature type="transmembrane region" description="Helical" evidence="5">
    <location>
        <begin position="112"/>
        <end position="129"/>
    </location>
</feature>
<feature type="transmembrane region" description="Helical" evidence="5">
    <location>
        <begin position="208"/>
        <end position="225"/>
    </location>
</feature>
<evidence type="ECO:0008006" key="7">
    <source>
        <dbReference type="Google" id="ProtNLM"/>
    </source>
</evidence>
<evidence type="ECO:0000256" key="5">
    <source>
        <dbReference type="SAM" id="Phobius"/>
    </source>
</evidence>
<proteinExistence type="predicted"/>
<keyword evidence="4 5" id="KW-0472">Membrane</keyword>
<gene>
    <name evidence="6" type="ORF">CLEP1334_LOCUS16121</name>
</gene>
<dbReference type="PANTHER" id="PTHR23507">
    <property type="entry name" value="ZGC:174356"/>
    <property type="match status" value="1"/>
</dbReference>
<keyword evidence="3 5" id="KW-1133">Transmembrane helix</keyword>
<feature type="transmembrane region" description="Helical" evidence="5">
    <location>
        <begin position="135"/>
        <end position="157"/>
    </location>
</feature>
<dbReference type="PANTHER" id="PTHR23507:SF1">
    <property type="entry name" value="FI18259P1-RELATED"/>
    <property type="match status" value="1"/>
</dbReference>
<reference evidence="6" key="1">
    <citation type="submission" date="2021-01" db="EMBL/GenBank/DDBJ databases">
        <authorList>
            <person name="Corre E."/>
            <person name="Pelletier E."/>
            <person name="Niang G."/>
            <person name="Scheremetjew M."/>
            <person name="Finn R."/>
            <person name="Kale V."/>
            <person name="Holt S."/>
            <person name="Cochrane G."/>
            <person name="Meng A."/>
            <person name="Brown T."/>
            <person name="Cohen L."/>
        </authorList>
    </citation>
    <scope>NUCLEOTIDE SEQUENCE</scope>
    <source>
        <strain evidence="6">RCC1130</strain>
    </source>
</reference>
<dbReference type="InterPro" id="IPR036259">
    <property type="entry name" value="MFS_trans_sf"/>
</dbReference>
<evidence type="ECO:0000256" key="2">
    <source>
        <dbReference type="ARBA" id="ARBA00022692"/>
    </source>
</evidence>
<comment type="subcellular location">
    <subcellularLocation>
        <location evidence="1">Membrane</location>
        <topology evidence="1">Multi-pass membrane protein</topology>
    </subcellularLocation>
</comment>
<keyword evidence="2 5" id="KW-0812">Transmembrane</keyword>
<dbReference type="GO" id="GO:0016020">
    <property type="term" value="C:membrane"/>
    <property type="evidence" value="ECO:0007669"/>
    <property type="project" value="UniProtKB-SubCell"/>
</dbReference>
<evidence type="ECO:0000313" key="6">
    <source>
        <dbReference type="EMBL" id="CAD8540835.1"/>
    </source>
</evidence>
<dbReference type="GO" id="GO:0022857">
    <property type="term" value="F:transmembrane transporter activity"/>
    <property type="evidence" value="ECO:0007669"/>
    <property type="project" value="TreeGrafter"/>
</dbReference>
<dbReference type="EMBL" id="HBER01032059">
    <property type="protein sequence ID" value="CAD8540835.1"/>
    <property type="molecule type" value="Transcribed_RNA"/>
</dbReference>
<accession>A0A7S0J4B4</accession>
<sequence>MQLLNLVLIGLLTPESNPRHARLGRKLDLRLANPLGALRLLFGRSARRRAAALTFCLIWLANSCLNALFNNYVNYRFGWGPKQAGPLLVVVGLMLAITPRLLVPRLGLQRSIRLGILVFAAGQLANGLAATPPLFFGAIFLTSIGTVCLPATVAFLANMAAEEERGALLGGLQTLQELCSALALFLYGRLFAFAISERAPVRLPGIPFIAAAGFLVLAFCLFEFTRAGSDDLDRR</sequence>
<name>A0A7S0J4B4_9EUKA</name>
<evidence type="ECO:0000256" key="4">
    <source>
        <dbReference type="ARBA" id="ARBA00023136"/>
    </source>
</evidence>
<feature type="transmembrane region" description="Helical" evidence="5">
    <location>
        <begin position="84"/>
        <end position="103"/>
    </location>
</feature>
<dbReference type="SUPFAM" id="SSF103473">
    <property type="entry name" value="MFS general substrate transporter"/>
    <property type="match status" value="1"/>
</dbReference>
<protein>
    <recommendedName>
        <fullName evidence="7">Major facilitator superfamily (MFS) profile domain-containing protein</fullName>
    </recommendedName>
</protein>
<feature type="transmembrane region" description="Helical" evidence="5">
    <location>
        <begin position="50"/>
        <end position="69"/>
    </location>
</feature>
<evidence type="ECO:0000256" key="1">
    <source>
        <dbReference type="ARBA" id="ARBA00004141"/>
    </source>
</evidence>
<organism evidence="6">
    <name type="scientific">Calcidiscus leptoporus</name>
    <dbReference type="NCBI Taxonomy" id="127549"/>
    <lineage>
        <taxon>Eukaryota</taxon>
        <taxon>Haptista</taxon>
        <taxon>Haptophyta</taxon>
        <taxon>Prymnesiophyceae</taxon>
        <taxon>Coccolithales</taxon>
        <taxon>Calcidiscaceae</taxon>
        <taxon>Calcidiscus</taxon>
    </lineage>
</organism>
<dbReference type="Gene3D" id="1.20.1250.20">
    <property type="entry name" value="MFS general substrate transporter like domains"/>
    <property type="match status" value="1"/>
</dbReference>
<dbReference type="AlphaFoldDB" id="A0A7S0J4B4"/>